<evidence type="ECO:0000256" key="10">
    <source>
        <dbReference type="ARBA" id="ARBA00049187"/>
    </source>
</evidence>
<organism evidence="17 18">
    <name type="scientific">Candidatus Westeberhardia cardiocondylae</name>
    <dbReference type="NCBI Taxonomy" id="1594731"/>
    <lineage>
        <taxon>Bacteria</taxon>
        <taxon>Pseudomonadati</taxon>
        <taxon>Pseudomonadota</taxon>
        <taxon>Gammaproteobacteria</taxon>
        <taxon>Enterobacterales</taxon>
        <taxon>Enterobacteriaceae</taxon>
        <taxon>ant endosymbionts</taxon>
        <taxon>Candidatus Westeberhardia</taxon>
    </lineage>
</organism>
<feature type="binding site" evidence="12">
    <location>
        <begin position="191"/>
        <end position="198"/>
    </location>
    <ligand>
        <name>NAD(+)</name>
        <dbReference type="ChEBI" id="CHEBI:57540"/>
    </ligand>
</feature>
<dbReference type="InterPro" id="IPR016156">
    <property type="entry name" value="FAD/NAD-linked_Rdtase_dimer_sf"/>
</dbReference>
<accession>A0A0H5BWL1</accession>
<evidence type="ECO:0000256" key="7">
    <source>
        <dbReference type="ARBA" id="ARBA00023027"/>
    </source>
</evidence>
<dbReference type="EMBL" id="LN774881">
    <property type="protein sequence ID" value="CEN32095.1"/>
    <property type="molecule type" value="Genomic_DNA"/>
</dbReference>
<evidence type="ECO:0000256" key="9">
    <source>
        <dbReference type="ARBA" id="ARBA00023284"/>
    </source>
</evidence>
<comment type="similarity">
    <text evidence="1 14">Belongs to the class-I pyridine nucleotide-disulfide oxidoreductase family.</text>
</comment>
<evidence type="ECO:0000313" key="17">
    <source>
        <dbReference type="EMBL" id="CEN32095.1"/>
    </source>
</evidence>
<keyword evidence="9 14" id="KW-0676">Redox-active center</keyword>
<dbReference type="PANTHER" id="PTHR22912">
    <property type="entry name" value="DISULFIDE OXIDOREDUCTASE"/>
    <property type="match status" value="1"/>
</dbReference>
<feature type="binding site" evidence="12">
    <location>
        <position position="285"/>
    </location>
    <ligand>
        <name>NAD(+)</name>
        <dbReference type="ChEBI" id="CHEBI:57540"/>
    </ligand>
</feature>
<proteinExistence type="inferred from homology"/>
<dbReference type="GO" id="GO:0006103">
    <property type="term" value="P:2-oxoglutarate metabolic process"/>
    <property type="evidence" value="ECO:0007669"/>
    <property type="project" value="TreeGrafter"/>
</dbReference>
<dbReference type="InterPro" id="IPR006258">
    <property type="entry name" value="Lipoamide_DH"/>
</dbReference>
<evidence type="ECO:0000256" key="3">
    <source>
        <dbReference type="ARBA" id="ARBA00016961"/>
    </source>
</evidence>
<dbReference type="Pfam" id="PF02852">
    <property type="entry name" value="Pyr_redox_dim"/>
    <property type="match status" value="1"/>
</dbReference>
<dbReference type="PRINTS" id="PR00411">
    <property type="entry name" value="PNDRDTASEI"/>
</dbReference>
<dbReference type="SUPFAM" id="SSF51905">
    <property type="entry name" value="FAD/NAD(P)-binding domain"/>
    <property type="match status" value="1"/>
</dbReference>
<feature type="disulfide bond" description="Redox-active" evidence="13">
    <location>
        <begin position="47"/>
        <end position="52"/>
    </location>
</feature>
<dbReference type="FunFam" id="3.30.390.30:FF:000001">
    <property type="entry name" value="Dihydrolipoyl dehydrogenase"/>
    <property type="match status" value="1"/>
</dbReference>
<comment type="catalytic activity">
    <reaction evidence="10 14">
        <text>N(6)-[(R)-dihydrolipoyl]-L-lysyl-[protein] + NAD(+) = N(6)-[(R)-lipoyl]-L-lysyl-[protein] + NADH + H(+)</text>
        <dbReference type="Rhea" id="RHEA:15045"/>
        <dbReference type="Rhea" id="RHEA-COMP:10474"/>
        <dbReference type="Rhea" id="RHEA-COMP:10475"/>
        <dbReference type="ChEBI" id="CHEBI:15378"/>
        <dbReference type="ChEBI" id="CHEBI:57540"/>
        <dbReference type="ChEBI" id="CHEBI:57945"/>
        <dbReference type="ChEBI" id="CHEBI:83099"/>
        <dbReference type="ChEBI" id="CHEBI:83100"/>
        <dbReference type="EC" id="1.8.1.4"/>
    </reaction>
</comment>
<dbReference type="EC" id="1.8.1.4" evidence="2 14"/>
<dbReference type="AlphaFoldDB" id="A0A0H5BWL1"/>
<dbReference type="Gene3D" id="3.30.390.30">
    <property type="match status" value="1"/>
</dbReference>
<feature type="binding site" evidence="12">
    <location>
        <position position="326"/>
    </location>
    <ligand>
        <name>FAD</name>
        <dbReference type="ChEBI" id="CHEBI:57692"/>
    </ligand>
</feature>
<dbReference type="InterPro" id="IPR001100">
    <property type="entry name" value="Pyr_nuc-diS_OxRdtase"/>
</dbReference>
<dbReference type="PIRSF" id="PIRSF000350">
    <property type="entry name" value="Mercury_reductase_MerA"/>
    <property type="match status" value="1"/>
</dbReference>
<feature type="binding site" evidence="12">
    <location>
        <position position="214"/>
    </location>
    <ligand>
        <name>NAD(+)</name>
        <dbReference type="ChEBI" id="CHEBI:57540"/>
    </ligand>
</feature>
<dbReference type="PANTHER" id="PTHR22912:SF160">
    <property type="entry name" value="DIHYDROLIPOYL DEHYDROGENASE"/>
    <property type="match status" value="1"/>
</dbReference>
<dbReference type="GO" id="GO:0006979">
    <property type="term" value="P:response to oxidative stress"/>
    <property type="evidence" value="ECO:0007669"/>
    <property type="project" value="UniProtKB-ARBA"/>
</dbReference>
<dbReference type="PRINTS" id="PR00368">
    <property type="entry name" value="FADPNR"/>
</dbReference>
<feature type="domain" description="FAD/NAD(P)-binding" evidence="16">
    <location>
        <begin position="10"/>
        <end position="341"/>
    </location>
</feature>
<keyword evidence="8" id="KW-1015">Disulfide bond</keyword>
<comment type="miscellaneous">
    <text evidence="14">The active site is a redox-active disulfide bond.</text>
</comment>
<sequence>MNNIYKIKTQVVVVGAGPGGYSAAFRCADLKLDTVLIDRNSNLGGVCLNTGCIPSKLLLRIVNIIKEIDSLNKCNITTSKLNIDLINTKKWKENVINKLSADLLHGAKSRKINVIIGYVNFVDDHTLEINNVSNNKYRKYDRILVSFDHAIIACGSQPNKLSVFPEKDSRIWNSNDALSLKFIPKKMLIVGAGAIGLEMATIYHAFGANIDMLETSNQIISMVDDDIIQFFKKQIKGLFNKLMLNYDIVSSESNKDGVYVTMQYKYNSSVEVIKERYDVVLVSVGRVSNARCLCIEKAGVVINNLGFISVDKQMRTNVPHIYAIGDIVGSPMLAHKSIYEGRIVAEVIYGKRHFFTPRVIPSIVYTIPEIGWVGVTEKEAKRRRLDCSVSVFPWIASGKAVLSNHQNGMTKLIFDKKTHRIIGGSVVGVNSGELLGEISLAIEMNCDSEDISLIVHAHPTLYESISSAAMLYQDSISV</sequence>
<evidence type="ECO:0000259" key="15">
    <source>
        <dbReference type="Pfam" id="PF02852"/>
    </source>
</evidence>
<dbReference type="Gene3D" id="3.50.50.60">
    <property type="entry name" value="FAD/NAD(P)-binding domain"/>
    <property type="match status" value="2"/>
</dbReference>
<keyword evidence="7 12" id="KW-0520">NAD</keyword>
<reference evidence="18" key="1">
    <citation type="submission" date="2015-01" db="EMBL/GenBank/DDBJ databases">
        <authorList>
            <person name="Manzano-Marin A."/>
            <person name="Manzano-Marin A."/>
        </authorList>
    </citation>
    <scope>NUCLEOTIDE SEQUENCE [LARGE SCALE GENOMIC DNA]</scope>
    <source>
        <strain evidence="18">obscurior</strain>
    </source>
</reference>
<protein>
    <recommendedName>
        <fullName evidence="3 14">Dihydrolipoyl dehydrogenase</fullName>
        <ecNumber evidence="2 14">1.8.1.4</ecNumber>
    </recommendedName>
</protein>
<gene>
    <name evidence="17" type="primary">lpd</name>
    <name evidence="17" type="ORF">WEOB_141</name>
</gene>
<dbReference type="InterPro" id="IPR023753">
    <property type="entry name" value="FAD/NAD-binding_dom"/>
</dbReference>
<evidence type="ECO:0000256" key="12">
    <source>
        <dbReference type="PIRSR" id="PIRSR000350-3"/>
    </source>
</evidence>
<feature type="binding site" evidence="12">
    <location>
        <begin position="332"/>
        <end position="335"/>
    </location>
    <ligand>
        <name>FAD</name>
        <dbReference type="ChEBI" id="CHEBI:57692"/>
    </ligand>
</feature>
<dbReference type="PATRIC" id="fig|1594731.3.peg.129"/>
<dbReference type="STRING" id="1594731.WEOB_141"/>
<dbReference type="Pfam" id="PF07992">
    <property type="entry name" value="Pyr_redox_2"/>
    <property type="match status" value="1"/>
</dbReference>
<evidence type="ECO:0000256" key="2">
    <source>
        <dbReference type="ARBA" id="ARBA00012608"/>
    </source>
</evidence>
<dbReference type="GO" id="GO:0050660">
    <property type="term" value="F:flavin adenine dinucleotide binding"/>
    <property type="evidence" value="ECO:0007669"/>
    <property type="project" value="InterPro"/>
</dbReference>
<evidence type="ECO:0000256" key="13">
    <source>
        <dbReference type="PIRSR" id="PIRSR000350-4"/>
    </source>
</evidence>
<dbReference type="InterPro" id="IPR050151">
    <property type="entry name" value="Class-I_Pyr_Nuc-Dis_Oxidored"/>
</dbReference>
<keyword evidence="6 14" id="KW-0560">Oxidoreductase</keyword>
<evidence type="ECO:0000256" key="8">
    <source>
        <dbReference type="ARBA" id="ARBA00023157"/>
    </source>
</evidence>
<dbReference type="Proteomes" id="UP000242753">
    <property type="component" value="Chromosome I"/>
</dbReference>
<dbReference type="InterPro" id="IPR004099">
    <property type="entry name" value="Pyr_nucl-diS_OxRdtase_dimer"/>
</dbReference>
<dbReference type="InterPro" id="IPR012999">
    <property type="entry name" value="Pyr_OxRdtase_I_AS"/>
</dbReference>
<dbReference type="KEGG" id="wca:WEOB_141"/>
<dbReference type="PROSITE" id="PS00076">
    <property type="entry name" value="PYRIDINE_REDOX_1"/>
    <property type="match status" value="1"/>
</dbReference>
<dbReference type="InterPro" id="IPR036188">
    <property type="entry name" value="FAD/NAD-bd_sf"/>
</dbReference>
<evidence type="ECO:0000256" key="4">
    <source>
        <dbReference type="ARBA" id="ARBA00022630"/>
    </source>
</evidence>
<keyword evidence="5 12" id="KW-0274">FAD</keyword>
<keyword evidence="12" id="KW-0547">Nucleotide-binding</keyword>
<dbReference type="RefSeq" id="WP_281263993.1">
    <property type="nucleotide sequence ID" value="NZ_LN774881.1"/>
</dbReference>
<name>A0A0H5BWL1_9ENTR</name>
<evidence type="ECO:0000256" key="6">
    <source>
        <dbReference type="ARBA" id="ARBA00023002"/>
    </source>
</evidence>
<evidence type="ECO:0000313" key="18">
    <source>
        <dbReference type="Proteomes" id="UP000242753"/>
    </source>
</evidence>
<feature type="domain" description="Pyridine nucleotide-disulphide oxidoreductase dimerisation" evidence="15">
    <location>
        <begin position="360"/>
        <end position="468"/>
    </location>
</feature>
<feature type="binding site" evidence="12">
    <location>
        <position position="56"/>
    </location>
    <ligand>
        <name>FAD</name>
        <dbReference type="ChEBI" id="CHEBI:57692"/>
    </ligand>
</feature>
<feature type="active site" description="Proton acceptor" evidence="11">
    <location>
        <position position="458"/>
    </location>
</feature>
<evidence type="ECO:0000256" key="5">
    <source>
        <dbReference type="ARBA" id="ARBA00022827"/>
    </source>
</evidence>
<evidence type="ECO:0000259" key="16">
    <source>
        <dbReference type="Pfam" id="PF07992"/>
    </source>
</evidence>
<keyword evidence="4 14" id="KW-0285">Flavoprotein</keyword>
<dbReference type="SUPFAM" id="SSF55424">
    <property type="entry name" value="FAD/NAD-linked reductases, dimerisation (C-terminal) domain"/>
    <property type="match status" value="1"/>
</dbReference>
<dbReference type="GO" id="GO:0004148">
    <property type="term" value="F:dihydrolipoyl dehydrogenase (NADH) activity"/>
    <property type="evidence" value="ECO:0007669"/>
    <property type="project" value="UniProtKB-EC"/>
</dbReference>
<comment type="cofactor">
    <cofactor evidence="12 14">
        <name>FAD</name>
        <dbReference type="ChEBI" id="CHEBI:57692"/>
    </cofactor>
    <text evidence="12 14">Binds 1 FAD per subunit.</text>
</comment>
<evidence type="ECO:0000256" key="1">
    <source>
        <dbReference type="ARBA" id="ARBA00007532"/>
    </source>
</evidence>
<evidence type="ECO:0000256" key="11">
    <source>
        <dbReference type="PIRSR" id="PIRSR000350-2"/>
    </source>
</evidence>
<evidence type="ECO:0000256" key="14">
    <source>
        <dbReference type="RuleBase" id="RU003692"/>
    </source>
</evidence>
<keyword evidence="18" id="KW-1185">Reference proteome</keyword>
<dbReference type="NCBIfam" id="TIGR01350">
    <property type="entry name" value="lipoamide_DH"/>
    <property type="match status" value="1"/>
</dbReference>